<dbReference type="AlphaFoldDB" id="Q0RGC1"/>
<dbReference type="KEGG" id="fal:FRAAL4826"/>
<name>Q0RGC1_FRAAA</name>
<organism evidence="1 2">
    <name type="scientific">Frankia alni (strain DSM 45986 / CECT 9034 / ACN14a)</name>
    <dbReference type="NCBI Taxonomy" id="326424"/>
    <lineage>
        <taxon>Bacteria</taxon>
        <taxon>Bacillati</taxon>
        <taxon>Actinomycetota</taxon>
        <taxon>Actinomycetes</taxon>
        <taxon>Frankiales</taxon>
        <taxon>Frankiaceae</taxon>
        <taxon>Frankia</taxon>
    </lineage>
</organism>
<dbReference type="Proteomes" id="UP000000657">
    <property type="component" value="Chromosome"/>
</dbReference>
<keyword evidence="2" id="KW-1185">Reference proteome</keyword>
<evidence type="ECO:0000313" key="1">
    <source>
        <dbReference type="EMBL" id="CAJ63467.1"/>
    </source>
</evidence>
<gene>
    <name evidence="1" type="ordered locus">FRAAL4826</name>
</gene>
<proteinExistence type="predicted"/>
<accession>Q0RGC1</accession>
<protein>
    <submittedName>
        <fullName evidence="1">Uncharacterized protein</fullName>
    </submittedName>
</protein>
<evidence type="ECO:0000313" key="2">
    <source>
        <dbReference type="Proteomes" id="UP000000657"/>
    </source>
</evidence>
<reference evidence="1 2" key="1">
    <citation type="journal article" date="2007" name="Genome Res.">
        <title>Genome characteristics of facultatively symbiotic Frankia sp. strains reflect host range and host plant biogeography.</title>
        <authorList>
            <person name="Normand P."/>
            <person name="Lapierre P."/>
            <person name="Tisa L.S."/>
            <person name="Gogarten J.P."/>
            <person name="Alloisio N."/>
            <person name="Bagnarol E."/>
            <person name="Bassi C.A."/>
            <person name="Berry A.M."/>
            <person name="Bickhart D.M."/>
            <person name="Choisne N."/>
            <person name="Couloux A."/>
            <person name="Cournoyer B."/>
            <person name="Cruveiller S."/>
            <person name="Daubin V."/>
            <person name="Demange N."/>
            <person name="Francino M.P."/>
            <person name="Goltsman E."/>
            <person name="Huang Y."/>
            <person name="Kopp O.R."/>
            <person name="Labarre L."/>
            <person name="Lapidus A."/>
            <person name="Lavire C."/>
            <person name="Marechal J."/>
            <person name="Martinez M."/>
            <person name="Mastronunzio J.E."/>
            <person name="Mullin B.C."/>
            <person name="Niemann J."/>
            <person name="Pujic P."/>
            <person name="Rawnsley T."/>
            <person name="Rouy Z."/>
            <person name="Schenowitz C."/>
            <person name="Sellstedt A."/>
            <person name="Tavares F."/>
            <person name="Tomkins J.P."/>
            <person name="Vallenet D."/>
            <person name="Valverde C."/>
            <person name="Wall L.G."/>
            <person name="Wang Y."/>
            <person name="Medigue C."/>
            <person name="Benson D.R."/>
        </authorList>
    </citation>
    <scope>NUCLEOTIDE SEQUENCE [LARGE SCALE GENOMIC DNA]</scope>
    <source>
        <strain evidence="2">DSM 45986 / CECT 9034 / ACN14a</strain>
    </source>
</reference>
<dbReference type="HOGENOM" id="CLU_2436487_0_0_11"/>
<dbReference type="EMBL" id="CT573213">
    <property type="protein sequence ID" value="CAJ63467.1"/>
    <property type="molecule type" value="Genomic_DNA"/>
</dbReference>
<dbReference type="STRING" id="326424.FRAAL4826"/>
<sequence>MRWPSRHFLGEPRISWFGDGDTVLLGCRCGEPGCWPLTADIVVTPETVGWQHFRNGHRSWDLHALGPFRFAASDYLAALERTGDGPGSTR</sequence>
<dbReference type="eggNOG" id="ENOG50336QZ">
    <property type="taxonomic scope" value="Bacteria"/>
</dbReference>